<proteinExistence type="predicted"/>
<evidence type="ECO:0008006" key="3">
    <source>
        <dbReference type="Google" id="ProtNLM"/>
    </source>
</evidence>
<keyword evidence="2" id="KW-1185">Reference proteome</keyword>
<organism evidence="1 2">
    <name type="scientific">Effusibacillus dendaii</name>
    <dbReference type="NCBI Taxonomy" id="2743772"/>
    <lineage>
        <taxon>Bacteria</taxon>
        <taxon>Bacillati</taxon>
        <taxon>Bacillota</taxon>
        <taxon>Bacilli</taxon>
        <taxon>Bacillales</taxon>
        <taxon>Alicyclobacillaceae</taxon>
        <taxon>Effusibacillus</taxon>
    </lineage>
</organism>
<dbReference type="InterPro" id="IPR050535">
    <property type="entry name" value="DNA_Repair-Maintenance_Comp"/>
</dbReference>
<dbReference type="SUPFAM" id="SSF56300">
    <property type="entry name" value="Metallo-dependent phosphatases"/>
    <property type="match status" value="1"/>
</dbReference>
<name>A0A7I8DK35_9BACL</name>
<dbReference type="PANTHER" id="PTHR30337:SF0">
    <property type="entry name" value="NUCLEASE SBCCD SUBUNIT D"/>
    <property type="match status" value="1"/>
</dbReference>
<dbReference type="PANTHER" id="PTHR30337">
    <property type="entry name" value="COMPONENT OF ATP-DEPENDENT DSDNA EXONUCLEASE"/>
    <property type="match status" value="1"/>
</dbReference>
<dbReference type="Proteomes" id="UP000593802">
    <property type="component" value="Chromosome"/>
</dbReference>
<dbReference type="KEGG" id="eff:skT53_32360"/>
<protein>
    <recommendedName>
        <fullName evidence="3">Nuclease SbcCD subunit D C-terminal domain-containing protein</fullName>
    </recommendedName>
</protein>
<dbReference type="Gene3D" id="3.60.21.10">
    <property type="match status" value="1"/>
</dbReference>
<accession>A0A7I8DK35</accession>
<dbReference type="InterPro" id="IPR029052">
    <property type="entry name" value="Metallo-depent_PP-like"/>
</dbReference>
<sequence length="211" mass="23622">MSDSEHQIQVGGAYSVHPKCFPAMAQYVALGHLHRPQVVHSSPVPTRYSGSPLAYSFSEHNQKKMVVLVDVEPGKPAQITEILLSSGKPLIKWAAKEGTSQVQTWVDEGKDGNAWIDLTLHMDKPLTMEDVQLLRNMHEGIVNIWPILPDMQHSLSESELSNLSDEQMFIRFYERQIGVSPDPELVKLFLELTSDTSEDEEPIAESEEMAG</sequence>
<dbReference type="EMBL" id="AP023366">
    <property type="protein sequence ID" value="BCJ88251.1"/>
    <property type="molecule type" value="Genomic_DNA"/>
</dbReference>
<dbReference type="AlphaFoldDB" id="A0A7I8DK35"/>
<gene>
    <name evidence="1" type="ORF">skT53_32360</name>
</gene>
<evidence type="ECO:0000313" key="2">
    <source>
        <dbReference type="Proteomes" id="UP000593802"/>
    </source>
</evidence>
<evidence type="ECO:0000313" key="1">
    <source>
        <dbReference type="EMBL" id="BCJ88251.1"/>
    </source>
</evidence>
<reference evidence="1 2" key="1">
    <citation type="submission" date="2020-08" db="EMBL/GenBank/DDBJ databases">
        <title>Complete Genome Sequence of Effusibacillus dendaii Strain skT53, Isolated from Farmland soil.</title>
        <authorList>
            <person name="Konishi T."/>
            <person name="Kawasaki H."/>
        </authorList>
    </citation>
    <scope>NUCLEOTIDE SEQUENCE [LARGE SCALE GENOMIC DNA]</scope>
    <source>
        <strain evidence="2">skT53</strain>
    </source>
</reference>